<proteinExistence type="predicted"/>
<organism evidence="1">
    <name type="scientific">marine sediment metagenome</name>
    <dbReference type="NCBI Taxonomy" id="412755"/>
    <lineage>
        <taxon>unclassified sequences</taxon>
        <taxon>metagenomes</taxon>
        <taxon>ecological metagenomes</taxon>
    </lineage>
</organism>
<reference evidence="1" key="1">
    <citation type="journal article" date="2015" name="Nature">
        <title>Complex archaea that bridge the gap between prokaryotes and eukaryotes.</title>
        <authorList>
            <person name="Spang A."/>
            <person name="Saw J.H."/>
            <person name="Jorgensen S.L."/>
            <person name="Zaremba-Niedzwiedzka K."/>
            <person name="Martijn J."/>
            <person name="Lind A.E."/>
            <person name="van Eijk R."/>
            <person name="Schleper C."/>
            <person name="Guy L."/>
            <person name="Ettema T.J."/>
        </authorList>
    </citation>
    <scope>NUCLEOTIDE SEQUENCE</scope>
</reference>
<gene>
    <name evidence="1" type="ORF">LCGC14_0723080</name>
</gene>
<accession>A0A0F9QWR2</accession>
<name>A0A0F9QWR2_9ZZZZ</name>
<protein>
    <submittedName>
        <fullName evidence="1">Uncharacterized protein</fullName>
    </submittedName>
</protein>
<dbReference type="AlphaFoldDB" id="A0A0F9QWR2"/>
<evidence type="ECO:0000313" key="1">
    <source>
        <dbReference type="EMBL" id="KKN41437.1"/>
    </source>
</evidence>
<comment type="caution">
    <text evidence="1">The sequence shown here is derived from an EMBL/GenBank/DDBJ whole genome shotgun (WGS) entry which is preliminary data.</text>
</comment>
<dbReference type="EMBL" id="LAZR01001646">
    <property type="protein sequence ID" value="KKN41437.1"/>
    <property type="molecule type" value="Genomic_DNA"/>
</dbReference>
<sequence length="226" mass="25035">MILRATPKPEPPESVTDPSDFLARLEDLEGDSHYSWTWDTITGIYDTVERAGHVTAGQLRAIDNIQASAEDVSAKPTCLTCSKTIEAHDGYQGHAWKHPNNVTRHILEEAQPMPTDTTHETVIEIDEDGNVGKPFTETETDTARELRANAYSDSLGLGDIGKSSRARREWSLAREGYRDGHRAGRREGAAAQQERDIEKVERVHEGARHELGARAFNAIIGALRAQ</sequence>